<dbReference type="PROSITE" id="PS50048">
    <property type="entry name" value="ZN2_CY6_FUNGAL_2"/>
    <property type="match status" value="1"/>
</dbReference>
<keyword evidence="6" id="KW-0804">Transcription</keyword>
<sequence>MMVSAQRQETTAKSPRHTGKALHRQHGSRKFRGLTCANCRARKVRCEGSQPTCKTCEVYHDECRYDKAPPVSQVVAMAKRLQEAERTIERLRANGSTASSEGPSSTLTGDVSMNLPHPIGLTVVSTPSNGAELQPATGLAAVQPPIPTAPSGSSVLVCATALDLMPTSWPQAPEDVDVSTARLDSNDIVGPAPGPEEPSEAELRVDEHGKILYYGPTSAVHDRPQPDLVQPSAPTARAGVALGSLENEQSLSCYVREASIWESFALGNASLQTGIPRHMLAKLLRLHWTWVSPMFMWVYRPAFIRDMATGGRYYSEFLLMVMCGHAAKYQDSNNGSEFLLARARRLLGAAIQQPSSIPTVQALLQLSARDLAHGSISQAWVYGGIAFRMASDLGLQHSGAGVKGLSRLDLEIRRRLFWGCFFWDKATSLYAGRLPAVTEVLDQSSLDMLDHSTEHETWVPYYGDSLDSADNSRSHYPPRKSHAVSCFVNSCKLAIIINDIVVQLYSRRKRSISETALDDIKRRLDLWRTRSPSHLRYDPNNLPSICPPPHLISQNLLFFASVILAHRPFWAVPSHYQTCITASRNIEKLVLLLESTFGLGNITYLMGYCIYTGASAILEDAKKCNNSSQATLQTFLRALNTGMRRCPLLERSLKIIVKGMSTTVTDKVPAMDQTSQDLPPTAIASTYIPAFPYVDPTLSIDFGMSRYLGGADLDTMSGLDSFPEAQMDMNDFFGPPIP</sequence>
<evidence type="ECO:0000256" key="8">
    <source>
        <dbReference type="SAM" id="Coils"/>
    </source>
</evidence>
<keyword evidence="3" id="KW-0862">Zinc</keyword>
<evidence type="ECO:0000256" key="4">
    <source>
        <dbReference type="ARBA" id="ARBA00023015"/>
    </source>
</evidence>
<dbReference type="InterPro" id="IPR036864">
    <property type="entry name" value="Zn2-C6_fun-type_DNA-bd_sf"/>
</dbReference>
<keyword evidence="5" id="KW-0238">DNA-binding</keyword>
<evidence type="ECO:0000259" key="10">
    <source>
        <dbReference type="PROSITE" id="PS50048"/>
    </source>
</evidence>
<protein>
    <recommendedName>
        <fullName evidence="10">Zn(2)-C6 fungal-type domain-containing protein</fullName>
    </recommendedName>
</protein>
<feature type="compositionally biased region" description="Polar residues" evidence="9">
    <location>
        <begin position="1"/>
        <end position="13"/>
    </location>
</feature>
<gene>
    <name evidence="11" type="ORF">JDV02_005663</name>
</gene>
<dbReference type="Pfam" id="PF04082">
    <property type="entry name" value="Fungal_trans"/>
    <property type="match status" value="1"/>
</dbReference>
<dbReference type="PROSITE" id="PS00463">
    <property type="entry name" value="ZN2_CY6_FUNGAL_1"/>
    <property type="match status" value="1"/>
</dbReference>
<dbReference type="PANTHER" id="PTHR31313">
    <property type="entry name" value="TY1 ENHANCER ACTIVATOR"/>
    <property type="match status" value="1"/>
</dbReference>
<proteinExistence type="predicted"/>
<dbReference type="CDD" id="cd12148">
    <property type="entry name" value="fungal_TF_MHR"/>
    <property type="match status" value="1"/>
</dbReference>
<evidence type="ECO:0000313" key="11">
    <source>
        <dbReference type="EMBL" id="UNI19481.1"/>
    </source>
</evidence>
<dbReference type="GeneID" id="72067612"/>
<dbReference type="KEGG" id="ptkz:JDV02_005663"/>
<comment type="subcellular location">
    <subcellularLocation>
        <location evidence="1">Nucleus</location>
    </subcellularLocation>
</comment>
<keyword evidence="7" id="KW-0539">Nucleus</keyword>
<organism evidence="11 12">
    <name type="scientific">Purpureocillium takamizusanense</name>
    <dbReference type="NCBI Taxonomy" id="2060973"/>
    <lineage>
        <taxon>Eukaryota</taxon>
        <taxon>Fungi</taxon>
        <taxon>Dikarya</taxon>
        <taxon>Ascomycota</taxon>
        <taxon>Pezizomycotina</taxon>
        <taxon>Sordariomycetes</taxon>
        <taxon>Hypocreomycetidae</taxon>
        <taxon>Hypocreales</taxon>
        <taxon>Ophiocordycipitaceae</taxon>
        <taxon>Purpureocillium</taxon>
    </lineage>
</organism>
<evidence type="ECO:0000256" key="1">
    <source>
        <dbReference type="ARBA" id="ARBA00004123"/>
    </source>
</evidence>
<feature type="coiled-coil region" evidence="8">
    <location>
        <begin position="74"/>
        <end position="101"/>
    </location>
</feature>
<dbReference type="Pfam" id="PF00172">
    <property type="entry name" value="Zn_clus"/>
    <property type="match status" value="1"/>
</dbReference>
<dbReference type="InterPro" id="IPR001138">
    <property type="entry name" value="Zn2Cys6_DnaBD"/>
</dbReference>
<dbReference type="AlphaFoldDB" id="A0A9Q8QHX3"/>
<dbReference type="InterPro" id="IPR007219">
    <property type="entry name" value="XnlR_reg_dom"/>
</dbReference>
<keyword evidence="4" id="KW-0805">Transcription regulation</keyword>
<dbReference type="InterPro" id="IPR051615">
    <property type="entry name" value="Transcr_Regulatory_Elem"/>
</dbReference>
<accession>A0A9Q8QHX3</accession>
<dbReference type="Proteomes" id="UP000829364">
    <property type="component" value="Chromosome 5"/>
</dbReference>
<name>A0A9Q8QHX3_9HYPO</name>
<feature type="compositionally biased region" description="Basic residues" evidence="9">
    <location>
        <begin position="14"/>
        <end position="26"/>
    </location>
</feature>
<dbReference type="GO" id="GO:0003677">
    <property type="term" value="F:DNA binding"/>
    <property type="evidence" value="ECO:0007669"/>
    <property type="project" value="UniProtKB-KW"/>
</dbReference>
<dbReference type="SUPFAM" id="SSF57701">
    <property type="entry name" value="Zn2/Cys6 DNA-binding domain"/>
    <property type="match status" value="1"/>
</dbReference>
<dbReference type="EMBL" id="CP086358">
    <property type="protein sequence ID" value="UNI19481.1"/>
    <property type="molecule type" value="Genomic_DNA"/>
</dbReference>
<dbReference type="GO" id="GO:0005634">
    <property type="term" value="C:nucleus"/>
    <property type="evidence" value="ECO:0007669"/>
    <property type="project" value="UniProtKB-SubCell"/>
</dbReference>
<evidence type="ECO:0000256" key="5">
    <source>
        <dbReference type="ARBA" id="ARBA00023125"/>
    </source>
</evidence>
<keyword evidence="2" id="KW-0479">Metal-binding</keyword>
<feature type="domain" description="Zn(2)-C6 fungal-type" evidence="10">
    <location>
        <begin position="35"/>
        <end position="65"/>
    </location>
</feature>
<dbReference type="Gene3D" id="4.10.240.10">
    <property type="entry name" value="Zn(2)-C6 fungal-type DNA-binding domain"/>
    <property type="match status" value="1"/>
</dbReference>
<reference evidence="11" key="1">
    <citation type="submission" date="2021-11" db="EMBL/GenBank/DDBJ databases">
        <title>Purpureocillium_takamizusanense_genome.</title>
        <authorList>
            <person name="Nguyen N.-H."/>
        </authorList>
    </citation>
    <scope>NUCLEOTIDE SEQUENCE</scope>
    <source>
        <strain evidence="11">PT3</strain>
    </source>
</reference>
<dbReference type="GO" id="GO:0006351">
    <property type="term" value="P:DNA-templated transcription"/>
    <property type="evidence" value="ECO:0007669"/>
    <property type="project" value="InterPro"/>
</dbReference>
<evidence type="ECO:0000256" key="9">
    <source>
        <dbReference type="SAM" id="MobiDB-lite"/>
    </source>
</evidence>
<evidence type="ECO:0000256" key="6">
    <source>
        <dbReference type="ARBA" id="ARBA00023163"/>
    </source>
</evidence>
<dbReference type="GO" id="GO:0008270">
    <property type="term" value="F:zinc ion binding"/>
    <property type="evidence" value="ECO:0007669"/>
    <property type="project" value="InterPro"/>
</dbReference>
<dbReference type="GO" id="GO:0000981">
    <property type="term" value="F:DNA-binding transcription factor activity, RNA polymerase II-specific"/>
    <property type="evidence" value="ECO:0007669"/>
    <property type="project" value="InterPro"/>
</dbReference>
<evidence type="ECO:0000256" key="7">
    <source>
        <dbReference type="ARBA" id="ARBA00023242"/>
    </source>
</evidence>
<dbReference type="CDD" id="cd00067">
    <property type="entry name" value="GAL4"/>
    <property type="match status" value="1"/>
</dbReference>
<dbReference type="OrthoDB" id="4161332at2759"/>
<dbReference type="SMART" id="SM00906">
    <property type="entry name" value="Fungal_trans"/>
    <property type="match status" value="1"/>
</dbReference>
<dbReference type="PANTHER" id="PTHR31313:SF85">
    <property type="entry name" value="ZN(II)2CYS6 TRANSCRIPTION FACTOR (EUROFUNG)"/>
    <property type="match status" value="1"/>
</dbReference>
<dbReference type="SMART" id="SM00066">
    <property type="entry name" value="GAL4"/>
    <property type="match status" value="1"/>
</dbReference>
<feature type="region of interest" description="Disordered" evidence="9">
    <location>
        <begin position="1"/>
        <end position="26"/>
    </location>
</feature>
<evidence type="ECO:0000256" key="2">
    <source>
        <dbReference type="ARBA" id="ARBA00022723"/>
    </source>
</evidence>
<dbReference type="RefSeq" id="XP_047842962.1">
    <property type="nucleotide sequence ID" value="XM_047986978.1"/>
</dbReference>
<keyword evidence="8" id="KW-0175">Coiled coil</keyword>
<evidence type="ECO:0000256" key="3">
    <source>
        <dbReference type="ARBA" id="ARBA00022833"/>
    </source>
</evidence>
<keyword evidence="12" id="KW-1185">Reference proteome</keyword>
<evidence type="ECO:0000313" key="12">
    <source>
        <dbReference type="Proteomes" id="UP000829364"/>
    </source>
</evidence>